<gene>
    <name evidence="2" type="ORF">UXM345_LOCUS37454</name>
    <name evidence="1" type="ORF">XDN619_LOCUS17063</name>
</gene>
<dbReference type="PROSITE" id="PS50143">
    <property type="entry name" value="BIR_REPEAT_2"/>
    <property type="match status" value="1"/>
</dbReference>
<protein>
    <submittedName>
        <fullName evidence="2">Uncharacterized protein</fullName>
    </submittedName>
</protein>
<proteinExistence type="predicted"/>
<dbReference type="Proteomes" id="UP000663887">
    <property type="component" value="Unassembled WGS sequence"/>
</dbReference>
<dbReference type="EMBL" id="CAJOBF010020391">
    <property type="protein sequence ID" value="CAF4381594.1"/>
    <property type="molecule type" value="Genomic_DNA"/>
</dbReference>
<dbReference type="EMBL" id="CAJNRG010007288">
    <property type="protein sequence ID" value="CAF2092968.1"/>
    <property type="molecule type" value="Genomic_DNA"/>
</dbReference>
<organism evidence="2 3">
    <name type="scientific">Rotaria magnacalcarata</name>
    <dbReference type="NCBI Taxonomy" id="392030"/>
    <lineage>
        <taxon>Eukaryota</taxon>
        <taxon>Metazoa</taxon>
        <taxon>Spiralia</taxon>
        <taxon>Gnathifera</taxon>
        <taxon>Rotifera</taxon>
        <taxon>Eurotatoria</taxon>
        <taxon>Bdelloidea</taxon>
        <taxon>Philodinida</taxon>
        <taxon>Philodinidae</taxon>
        <taxon>Rotaria</taxon>
    </lineage>
</organism>
<evidence type="ECO:0000313" key="3">
    <source>
        <dbReference type="Proteomes" id="UP000663842"/>
    </source>
</evidence>
<dbReference type="Proteomes" id="UP000663842">
    <property type="component" value="Unassembled WGS sequence"/>
</dbReference>
<sequence length="119" mass="13859">MATRSMTQTEDFNKQSHLNNSCCLVSKTEESKNLIALGTSVLKEESNIKKKKYCFNESETIKQYRIQSLGHWPHFIPNRESMISAGWFSCNINDRVLCIYCHKLCQQWTINDDPSEVHQ</sequence>
<dbReference type="SUPFAM" id="SSF57924">
    <property type="entry name" value="Inhibitor of apoptosis (IAP) repeat"/>
    <property type="match status" value="1"/>
</dbReference>
<dbReference type="InterPro" id="IPR001370">
    <property type="entry name" value="BIR_rpt"/>
</dbReference>
<reference evidence="2" key="1">
    <citation type="submission" date="2021-02" db="EMBL/GenBank/DDBJ databases">
        <authorList>
            <person name="Nowell W R."/>
        </authorList>
    </citation>
    <scope>NUCLEOTIDE SEQUENCE</scope>
</reference>
<dbReference type="AlphaFoldDB" id="A0A820MVU6"/>
<evidence type="ECO:0000313" key="2">
    <source>
        <dbReference type="EMBL" id="CAF4381594.1"/>
    </source>
</evidence>
<evidence type="ECO:0000313" key="1">
    <source>
        <dbReference type="EMBL" id="CAF2092968.1"/>
    </source>
</evidence>
<dbReference type="SMART" id="SM00238">
    <property type="entry name" value="BIR"/>
    <property type="match status" value="1"/>
</dbReference>
<dbReference type="Gene3D" id="1.10.1170.10">
    <property type="entry name" value="Inhibitor Of Apoptosis Protein (2mihbC-IAP-1), Chain A"/>
    <property type="match status" value="1"/>
</dbReference>
<name>A0A820MVU6_9BILA</name>
<accession>A0A820MVU6</accession>
<comment type="caution">
    <text evidence="2">The sequence shown here is derived from an EMBL/GenBank/DDBJ whole genome shotgun (WGS) entry which is preliminary data.</text>
</comment>
<dbReference type="Pfam" id="PF00653">
    <property type="entry name" value="BIR"/>
    <property type="match status" value="1"/>
</dbReference>